<dbReference type="GO" id="GO:0004252">
    <property type="term" value="F:serine-type endopeptidase activity"/>
    <property type="evidence" value="ECO:0007669"/>
    <property type="project" value="InterPro"/>
</dbReference>
<dbReference type="InterPro" id="IPR009003">
    <property type="entry name" value="Peptidase_S1_PA"/>
</dbReference>
<reference evidence="3 4" key="1">
    <citation type="submission" date="2019-05" db="EMBL/GenBank/DDBJ databases">
        <title>Another draft genome of Portunus trituberculatus and its Hox gene families provides insights of decapod evolution.</title>
        <authorList>
            <person name="Jeong J.-H."/>
            <person name="Song I."/>
            <person name="Kim S."/>
            <person name="Choi T."/>
            <person name="Kim D."/>
            <person name="Ryu S."/>
            <person name="Kim W."/>
        </authorList>
    </citation>
    <scope>NUCLEOTIDE SEQUENCE [LARGE SCALE GENOMIC DNA]</scope>
    <source>
        <tissue evidence="3">Muscle</tissue>
    </source>
</reference>
<keyword evidence="4" id="KW-1185">Reference proteome</keyword>
<dbReference type="Gene3D" id="2.40.10.10">
    <property type="entry name" value="Trypsin-like serine proteases"/>
    <property type="match status" value="1"/>
</dbReference>
<dbReference type="SUPFAM" id="SSF50494">
    <property type="entry name" value="Trypsin-like serine proteases"/>
    <property type="match status" value="1"/>
</dbReference>
<dbReference type="PANTHER" id="PTHR24252">
    <property type="entry name" value="ACROSIN-RELATED"/>
    <property type="match status" value="1"/>
</dbReference>
<feature type="domain" description="Peptidase S1" evidence="2">
    <location>
        <begin position="1"/>
        <end position="66"/>
    </location>
</feature>
<dbReference type="PANTHER" id="PTHR24252:SF7">
    <property type="entry name" value="HYALIN"/>
    <property type="match status" value="1"/>
</dbReference>
<keyword evidence="3" id="KW-0378">Hydrolase</keyword>
<dbReference type="OrthoDB" id="6380398at2759"/>
<dbReference type="PROSITE" id="PS50240">
    <property type="entry name" value="TRYPSIN_DOM"/>
    <property type="match status" value="1"/>
</dbReference>
<evidence type="ECO:0000313" key="3">
    <source>
        <dbReference type="EMBL" id="MPC69056.1"/>
    </source>
</evidence>
<dbReference type="InterPro" id="IPR001254">
    <property type="entry name" value="Trypsin_dom"/>
</dbReference>
<keyword evidence="3" id="KW-0645">Protease</keyword>
<keyword evidence="3" id="KW-0812">Transmembrane</keyword>
<proteinExistence type="predicted"/>
<dbReference type="Proteomes" id="UP000324222">
    <property type="component" value="Unassembled WGS sequence"/>
</dbReference>
<keyword evidence="1" id="KW-1015">Disulfide bond</keyword>
<sequence>MPLYFKGDSGGPLIQRGGGEIEEDEEKAAWVVVGVVSFGNGCGRPDFPGAYTRTSAFLPWLKKVLLLYP</sequence>
<evidence type="ECO:0000256" key="1">
    <source>
        <dbReference type="ARBA" id="ARBA00023157"/>
    </source>
</evidence>
<dbReference type="Pfam" id="PF00089">
    <property type="entry name" value="Trypsin"/>
    <property type="match status" value="1"/>
</dbReference>
<dbReference type="InterPro" id="IPR043504">
    <property type="entry name" value="Peptidase_S1_PA_chymotrypsin"/>
</dbReference>
<dbReference type="AlphaFoldDB" id="A0A5B7HGL7"/>
<comment type="caution">
    <text evidence="3">The sequence shown here is derived from an EMBL/GenBank/DDBJ whole genome shotgun (WGS) entry which is preliminary data.</text>
</comment>
<protein>
    <submittedName>
        <fullName evidence="3">Transmembrane protease serine 7</fullName>
    </submittedName>
</protein>
<dbReference type="GO" id="GO:0006508">
    <property type="term" value="P:proteolysis"/>
    <property type="evidence" value="ECO:0007669"/>
    <property type="project" value="UniProtKB-KW"/>
</dbReference>
<name>A0A5B7HGL7_PORTR</name>
<organism evidence="3 4">
    <name type="scientific">Portunus trituberculatus</name>
    <name type="common">Swimming crab</name>
    <name type="synonym">Neptunus trituberculatus</name>
    <dbReference type="NCBI Taxonomy" id="210409"/>
    <lineage>
        <taxon>Eukaryota</taxon>
        <taxon>Metazoa</taxon>
        <taxon>Ecdysozoa</taxon>
        <taxon>Arthropoda</taxon>
        <taxon>Crustacea</taxon>
        <taxon>Multicrustacea</taxon>
        <taxon>Malacostraca</taxon>
        <taxon>Eumalacostraca</taxon>
        <taxon>Eucarida</taxon>
        <taxon>Decapoda</taxon>
        <taxon>Pleocyemata</taxon>
        <taxon>Brachyura</taxon>
        <taxon>Eubrachyura</taxon>
        <taxon>Portunoidea</taxon>
        <taxon>Portunidae</taxon>
        <taxon>Portuninae</taxon>
        <taxon>Portunus</taxon>
    </lineage>
</organism>
<gene>
    <name evidence="3" type="primary">Tmprss7</name>
    <name evidence="3" type="ORF">E2C01_063269</name>
</gene>
<accession>A0A5B7HGL7</accession>
<keyword evidence="3" id="KW-0472">Membrane</keyword>
<dbReference type="EMBL" id="VSRR010028818">
    <property type="protein sequence ID" value="MPC69056.1"/>
    <property type="molecule type" value="Genomic_DNA"/>
</dbReference>
<evidence type="ECO:0000259" key="2">
    <source>
        <dbReference type="PROSITE" id="PS50240"/>
    </source>
</evidence>
<evidence type="ECO:0000313" key="4">
    <source>
        <dbReference type="Proteomes" id="UP000324222"/>
    </source>
</evidence>